<dbReference type="EMBL" id="CADEBC010000205">
    <property type="protein sequence ID" value="CAB3225455.1"/>
    <property type="molecule type" value="Genomic_DNA"/>
</dbReference>
<evidence type="ECO:0000256" key="5">
    <source>
        <dbReference type="PROSITE-ProRule" id="PRU00309"/>
    </source>
</evidence>
<dbReference type="GO" id="GO:0008270">
    <property type="term" value="F:zinc ion binding"/>
    <property type="evidence" value="ECO:0007669"/>
    <property type="project" value="UniProtKB-KW"/>
</dbReference>
<proteinExistence type="predicted"/>
<evidence type="ECO:0000313" key="9">
    <source>
        <dbReference type="Proteomes" id="UP000494106"/>
    </source>
</evidence>
<dbReference type="AlphaFoldDB" id="A0A8S0ZPX7"/>
<dbReference type="GO" id="GO:0003677">
    <property type="term" value="F:DNA binding"/>
    <property type="evidence" value="ECO:0007669"/>
    <property type="project" value="UniProtKB-UniRule"/>
</dbReference>
<evidence type="ECO:0000256" key="2">
    <source>
        <dbReference type="ARBA" id="ARBA00022771"/>
    </source>
</evidence>
<gene>
    <name evidence="7" type="ORF">APLA_LOCUS2511</name>
    <name evidence="8" type="ORF">APLA_LOCUS6886</name>
</gene>
<keyword evidence="3" id="KW-0862">Zinc</keyword>
<evidence type="ECO:0000259" key="6">
    <source>
        <dbReference type="PROSITE" id="PS50950"/>
    </source>
</evidence>
<evidence type="ECO:0000256" key="4">
    <source>
        <dbReference type="ARBA" id="ARBA00023125"/>
    </source>
</evidence>
<dbReference type="Pfam" id="PF05485">
    <property type="entry name" value="THAP"/>
    <property type="match status" value="1"/>
</dbReference>
<comment type="caution">
    <text evidence="8">The sequence shown here is derived from an EMBL/GenBank/DDBJ whole genome shotgun (WGS) entry which is preliminary data.</text>
</comment>
<evidence type="ECO:0000256" key="3">
    <source>
        <dbReference type="ARBA" id="ARBA00022833"/>
    </source>
</evidence>
<name>A0A8S0ZPX7_ARCPL</name>
<dbReference type="PROSITE" id="PS50950">
    <property type="entry name" value="ZF_THAP"/>
    <property type="match status" value="1"/>
</dbReference>
<feature type="domain" description="THAP-type" evidence="6">
    <location>
        <begin position="1"/>
        <end position="82"/>
    </location>
</feature>
<keyword evidence="4 5" id="KW-0238">DNA-binding</keyword>
<evidence type="ECO:0000313" key="10">
    <source>
        <dbReference type="Proteomes" id="UP000494256"/>
    </source>
</evidence>
<dbReference type="SUPFAM" id="SSF57716">
    <property type="entry name" value="Glucocorticoid receptor-like (DNA-binding domain)"/>
    <property type="match status" value="1"/>
</dbReference>
<dbReference type="InterPro" id="IPR006612">
    <property type="entry name" value="THAP_Znf"/>
</dbReference>
<organism evidence="8 10">
    <name type="scientific">Arctia plantaginis</name>
    <name type="common">Wood tiger moth</name>
    <name type="synonym">Phalaena plantaginis</name>
    <dbReference type="NCBI Taxonomy" id="874455"/>
    <lineage>
        <taxon>Eukaryota</taxon>
        <taxon>Metazoa</taxon>
        <taxon>Ecdysozoa</taxon>
        <taxon>Arthropoda</taxon>
        <taxon>Hexapoda</taxon>
        <taxon>Insecta</taxon>
        <taxon>Pterygota</taxon>
        <taxon>Neoptera</taxon>
        <taxon>Endopterygota</taxon>
        <taxon>Lepidoptera</taxon>
        <taxon>Glossata</taxon>
        <taxon>Ditrysia</taxon>
        <taxon>Noctuoidea</taxon>
        <taxon>Erebidae</taxon>
        <taxon>Arctiinae</taxon>
        <taxon>Arctia</taxon>
    </lineage>
</organism>
<accession>A0A8S0ZPX7</accession>
<dbReference type="EMBL" id="CADEBD010000298">
    <property type="protein sequence ID" value="CAB3235136.1"/>
    <property type="molecule type" value="Genomic_DNA"/>
</dbReference>
<dbReference type="OrthoDB" id="7490359at2759"/>
<keyword evidence="9" id="KW-1185">Reference proteome</keyword>
<sequence>MSSNKYWKCYFLCETDGVLHRFPNPQHNEERFNLWMKVLDSEMQKRGVQYIYNNMRLCDQHFELWYRTPSRKLTRNAFPTLNIALYDMTQPVLILDLLVNMVPEEVLCSLEDKSVRIEIYWTWK</sequence>
<protein>
    <recommendedName>
        <fullName evidence="6">THAP-type domain-containing protein</fullName>
    </recommendedName>
</protein>
<evidence type="ECO:0000313" key="7">
    <source>
        <dbReference type="EMBL" id="CAB3225455.1"/>
    </source>
</evidence>
<dbReference type="Proteomes" id="UP000494256">
    <property type="component" value="Unassembled WGS sequence"/>
</dbReference>
<keyword evidence="1" id="KW-0479">Metal-binding</keyword>
<evidence type="ECO:0000256" key="1">
    <source>
        <dbReference type="ARBA" id="ARBA00022723"/>
    </source>
</evidence>
<keyword evidence="2 5" id="KW-0863">Zinc-finger</keyword>
<reference evidence="9 10" key="1">
    <citation type="submission" date="2020-04" db="EMBL/GenBank/DDBJ databases">
        <authorList>
            <person name="Wallbank WR R."/>
            <person name="Pardo Diaz C."/>
            <person name="Kozak K."/>
            <person name="Martin S."/>
            <person name="Jiggins C."/>
            <person name="Moest M."/>
            <person name="Warren A I."/>
            <person name="Byers J.R.P. K."/>
            <person name="Montejo-Kovacevich G."/>
            <person name="Yen C E."/>
        </authorList>
    </citation>
    <scope>NUCLEOTIDE SEQUENCE [LARGE SCALE GENOMIC DNA]</scope>
</reference>
<dbReference type="Proteomes" id="UP000494106">
    <property type="component" value="Unassembled WGS sequence"/>
</dbReference>
<evidence type="ECO:0000313" key="8">
    <source>
        <dbReference type="EMBL" id="CAB3235136.1"/>
    </source>
</evidence>